<dbReference type="InterPro" id="IPR029062">
    <property type="entry name" value="Class_I_gatase-like"/>
</dbReference>
<dbReference type="PANTHER" id="PTHR48094">
    <property type="entry name" value="PROTEIN/NUCLEIC ACID DEGLYCASE DJ-1-RELATED"/>
    <property type="match status" value="1"/>
</dbReference>
<dbReference type="Pfam" id="PF01965">
    <property type="entry name" value="DJ-1_PfpI"/>
    <property type="match status" value="1"/>
</dbReference>
<dbReference type="InterPro" id="IPR050325">
    <property type="entry name" value="Prot/Nucl_acid_deglycase"/>
</dbReference>
<dbReference type="Proteomes" id="UP000267900">
    <property type="component" value="Chromosome"/>
</dbReference>
<evidence type="ECO:0000259" key="4">
    <source>
        <dbReference type="Pfam" id="PF01965"/>
    </source>
</evidence>
<keyword evidence="5" id="KW-0808">Transferase</keyword>
<evidence type="ECO:0000256" key="3">
    <source>
        <dbReference type="ARBA" id="ARBA00038493"/>
    </source>
</evidence>
<evidence type="ECO:0000256" key="2">
    <source>
        <dbReference type="ARBA" id="ARBA00023239"/>
    </source>
</evidence>
<dbReference type="RefSeq" id="WP_126912654.1">
    <property type="nucleotide sequence ID" value="NZ_CP034587.1"/>
</dbReference>
<reference evidence="5 6" key="1">
    <citation type="submission" date="2018-12" db="EMBL/GenBank/DDBJ databases">
        <title>The whole draft genome of Streptomyce luteoverticillatus CGMCC 15060.</title>
        <authorList>
            <person name="Feng Z."/>
            <person name="Chen G."/>
            <person name="Zhang J."/>
            <person name="Zhu H."/>
            <person name="Yu X."/>
            <person name="Zhang W."/>
            <person name="Zhang X."/>
        </authorList>
    </citation>
    <scope>NUCLEOTIDE SEQUENCE [LARGE SCALE GENOMIC DNA]</scope>
    <source>
        <strain evidence="5 6">CGMCC 15060</strain>
    </source>
</reference>
<evidence type="ECO:0000313" key="5">
    <source>
        <dbReference type="EMBL" id="AZQ70089.1"/>
    </source>
</evidence>
<organism evidence="5 6">
    <name type="scientific">Streptomyces luteoverticillatus</name>
    <name type="common">Streptoverticillium luteoverticillatus</name>
    <dbReference type="NCBI Taxonomy" id="66425"/>
    <lineage>
        <taxon>Bacteria</taxon>
        <taxon>Bacillati</taxon>
        <taxon>Actinomycetota</taxon>
        <taxon>Actinomycetes</taxon>
        <taxon>Kitasatosporales</taxon>
        <taxon>Streptomycetaceae</taxon>
        <taxon>Streptomyces</taxon>
    </lineage>
</organism>
<feature type="domain" description="DJ-1/PfpI" evidence="4">
    <location>
        <begin position="28"/>
        <end position="217"/>
    </location>
</feature>
<dbReference type="SUPFAM" id="SSF52317">
    <property type="entry name" value="Class I glutamine amidotransferase-like"/>
    <property type="match status" value="1"/>
</dbReference>
<dbReference type="GO" id="GO:0005737">
    <property type="term" value="C:cytoplasm"/>
    <property type="evidence" value="ECO:0007669"/>
    <property type="project" value="TreeGrafter"/>
</dbReference>
<protein>
    <submittedName>
        <fullName evidence="5">Type 1 glutamine amidotransferase domain-containing protein</fullName>
    </submittedName>
</protein>
<gene>
    <name evidence="5" type="ORF">EKH77_01655</name>
</gene>
<keyword evidence="2" id="KW-0456">Lyase</keyword>
<keyword evidence="5" id="KW-0315">Glutamine amidotransferase</keyword>
<proteinExistence type="inferred from homology"/>
<keyword evidence="1" id="KW-0346">Stress response</keyword>
<dbReference type="OrthoDB" id="9792284at2"/>
<name>A0A3Q9FVD0_STRLT</name>
<dbReference type="CDD" id="cd03141">
    <property type="entry name" value="GATase1_Hsp31_like"/>
    <property type="match status" value="1"/>
</dbReference>
<dbReference type="PANTHER" id="PTHR48094:SF11">
    <property type="entry name" value="GLUTATHIONE-INDEPENDENT GLYOXALASE HSP31-RELATED"/>
    <property type="match status" value="1"/>
</dbReference>
<keyword evidence="6" id="KW-1185">Reference proteome</keyword>
<dbReference type="InterPro" id="IPR002818">
    <property type="entry name" value="DJ-1/PfpI"/>
</dbReference>
<dbReference type="EMBL" id="CP034587">
    <property type="protein sequence ID" value="AZQ70089.1"/>
    <property type="molecule type" value="Genomic_DNA"/>
</dbReference>
<evidence type="ECO:0000313" key="6">
    <source>
        <dbReference type="Proteomes" id="UP000267900"/>
    </source>
</evidence>
<dbReference type="GO" id="GO:0019172">
    <property type="term" value="F:glyoxalase III activity"/>
    <property type="evidence" value="ECO:0007669"/>
    <property type="project" value="TreeGrafter"/>
</dbReference>
<dbReference type="Gene3D" id="3.40.50.880">
    <property type="match status" value="1"/>
</dbReference>
<dbReference type="AlphaFoldDB" id="A0A3Q9FVD0"/>
<comment type="similarity">
    <text evidence="3">Belongs to the peptidase C56 family. HSP31-like subfamily.</text>
</comment>
<dbReference type="GO" id="GO:0016740">
    <property type="term" value="F:transferase activity"/>
    <property type="evidence" value="ECO:0007669"/>
    <property type="project" value="UniProtKB-KW"/>
</dbReference>
<accession>A0A3Q9FVD0</accession>
<evidence type="ECO:0000256" key="1">
    <source>
        <dbReference type="ARBA" id="ARBA00023016"/>
    </source>
</evidence>
<sequence length="224" mass="23333">MTVKVLFALTSHGTLGDTGRATGFYVPEVAHPARVFAEAGCEIGFVSVQGGAPPRDGVKPDDTVVAEFLADPATRRALGETPTADRVDAEAVDILYYAGGHGTMWDFPHDTALAALGARVYERGGVVAAVCHGPAGLVELKLSDGTHLVEGKQVSSFTDDEEAAVGLTDVVPFPLETTLTRRGAKFSKAPDFTEHAVADGRLVTGQNPASAVKVARLALAALRP</sequence>
<dbReference type="GO" id="GO:0019243">
    <property type="term" value="P:methylglyoxal catabolic process to D-lactate via S-lactoyl-glutathione"/>
    <property type="evidence" value="ECO:0007669"/>
    <property type="project" value="TreeGrafter"/>
</dbReference>